<keyword evidence="2" id="KW-0808">Transferase</keyword>
<accession>A0A3M5BZV0</accession>
<organism evidence="2 3">
    <name type="scientific">Pseudomonas savastanoi</name>
    <name type="common">Pseudomonas syringae pv. savastanoi</name>
    <dbReference type="NCBI Taxonomy" id="29438"/>
    <lineage>
        <taxon>Bacteria</taxon>
        <taxon>Pseudomonadati</taxon>
        <taxon>Pseudomonadota</taxon>
        <taxon>Gammaproteobacteria</taxon>
        <taxon>Pseudomonadales</taxon>
        <taxon>Pseudomonadaceae</taxon>
        <taxon>Pseudomonas</taxon>
    </lineage>
</organism>
<evidence type="ECO:0000313" key="2">
    <source>
        <dbReference type="EMBL" id="RMS30904.1"/>
    </source>
</evidence>
<dbReference type="Gene3D" id="3.40.50.450">
    <property type="match status" value="1"/>
</dbReference>
<evidence type="ECO:0000259" key="1">
    <source>
        <dbReference type="Pfam" id="PF00294"/>
    </source>
</evidence>
<gene>
    <name evidence="2" type="ORF">ALP70_03416</name>
</gene>
<dbReference type="SUPFAM" id="SSF53613">
    <property type="entry name" value="Ribokinase-like"/>
    <property type="match status" value="1"/>
</dbReference>
<sequence length="402" mass="43519">MITIVGGIYGEQCMRPSWDEIYGSAGRAATAIARFGGAVTLHGAVDADQQYVMDSRSALEGFSFHATQVPQGLTFQYLHGLSDPLLMGHKGDSLTLSIREEKVLRFGMIEGSAVIDAEYAVYDPQSPINPESFSANGSYAKHLALVVNRHEAGLLVGNKSLSSEALAEAVATQEQADVVVLKMGPLGALVYDRGGFSRVPAFRTQKVWKVGSGDTFAGHFAQAWMAEGLSAPEAAARASKATAYYCDTQGYPTPNQLKRYHAEPLELSERFLSGFVPQVYLAGPFFSLAQLWMINQARNDLTALGLKVFSPYHDVGLGSAEEVVQKDLDAIHECDLLFAVGDGLDAGTIYEIGYAKALNRPVVLYAENESAENKKMMEGSGCRITNDYVSAIYQTVWEACVL</sequence>
<dbReference type="Gene3D" id="3.40.1190.20">
    <property type="match status" value="1"/>
</dbReference>
<proteinExistence type="predicted"/>
<reference evidence="2 3" key="1">
    <citation type="submission" date="2018-08" db="EMBL/GenBank/DDBJ databases">
        <title>Recombination of ecologically and evolutionarily significant loci maintains genetic cohesion in the Pseudomonas syringae species complex.</title>
        <authorList>
            <person name="Dillon M."/>
            <person name="Thakur S."/>
            <person name="Almeida R.N.D."/>
            <person name="Weir B.S."/>
            <person name="Guttman D.S."/>
        </authorList>
    </citation>
    <scope>NUCLEOTIDE SEQUENCE [LARGE SCALE GENOMIC DNA]</scope>
    <source>
        <strain evidence="2 3">ICMP 13685</strain>
    </source>
</reference>
<dbReference type="Proteomes" id="UP000269801">
    <property type="component" value="Unassembled WGS sequence"/>
</dbReference>
<dbReference type="InterPro" id="IPR011611">
    <property type="entry name" value="PfkB_dom"/>
</dbReference>
<dbReference type="InterPro" id="IPR007710">
    <property type="entry name" value="Nucleoside_deoxyribTrfase"/>
</dbReference>
<dbReference type="GO" id="GO:0016740">
    <property type="term" value="F:transferase activity"/>
    <property type="evidence" value="ECO:0007669"/>
    <property type="project" value="UniProtKB-KW"/>
</dbReference>
<name>A0A3M5BZV0_PSESS</name>
<protein>
    <submittedName>
        <fullName evidence="2">Nucleoside 2-deoxyribosyltransferase protein</fullName>
    </submittedName>
</protein>
<dbReference type="Pfam" id="PF05014">
    <property type="entry name" value="Nuc_deoxyrib_tr"/>
    <property type="match status" value="1"/>
</dbReference>
<feature type="domain" description="Carbohydrate kinase PfkB" evidence="1">
    <location>
        <begin position="145"/>
        <end position="248"/>
    </location>
</feature>
<comment type="caution">
    <text evidence="2">The sequence shown here is derived from an EMBL/GenBank/DDBJ whole genome shotgun (WGS) entry which is preliminary data.</text>
</comment>
<dbReference type="Pfam" id="PF00294">
    <property type="entry name" value="PfkB"/>
    <property type="match status" value="1"/>
</dbReference>
<dbReference type="SUPFAM" id="SSF52309">
    <property type="entry name" value="N-(deoxy)ribosyltransferase-like"/>
    <property type="match status" value="1"/>
</dbReference>
<dbReference type="InterPro" id="IPR029056">
    <property type="entry name" value="Ribokinase-like"/>
</dbReference>
<evidence type="ECO:0000313" key="3">
    <source>
        <dbReference type="Proteomes" id="UP000269801"/>
    </source>
</evidence>
<dbReference type="EMBL" id="RBSL01000050">
    <property type="protein sequence ID" value="RMS30904.1"/>
    <property type="molecule type" value="Genomic_DNA"/>
</dbReference>
<dbReference type="AlphaFoldDB" id="A0A3M5BZV0"/>